<dbReference type="Pfam" id="PF01381">
    <property type="entry name" value="HTH_3"/>
    <property type="match status" value="1"/>
</dbReference>
<dbReference type="Proteomes" id="UP000642571">
    <property type="component" value="Unassembled WGS sequence"/>
</dbReference>
<dbReference type="Gene3D" id="1.10.260.40">
    <property type="entry name" value="lambda repressor-like DNA-binding domains"/>
    <property type="match status" value="1"/>
</dbReference>
<proteinExistence type="predicted"/>
<feature type="domain" description="HTH cro/C1-type" evidence="2">
    <location>
        <begin position="8"/>
        <end position="61"/>
    </location>
</feature>
<dbReference type="InterPro" id="IPR011990">
    <property type="entry name" value="TPR-like_helical_dom_sf"/>
</dbReference>
<dbReference type="SUPFAM" id="SSF48452">
    <property type="entry name" value="TPR-like"/>
    <property type="match status" value="1"/>
</dbReference>
<gene>
    <name evidence="3" type="ORF">GCM10011389_31530</name>
</gene>
<reference evidence="4" key="1">
    <citation type="journal article" date="2019" name="Int. J. Syst. Evol. Microbiol.">
        <title>The Global Catalogue of Microorganisms (GCM) 10K type strain sequencing project: providing services to taxonomists for standard genome sequencing and annotation.</title>
        <authorList>
            <consortium name="The Broad Institute Genomics Platform"/>
            <consortium name="The Broad Institute Genome Sequencing Center for Infectious Disease"/>
            <person name="Wu L."/>
            <person name="Ma J."/>
        </authorList>
    </citation>
    <scope>NUCLEOTIDE SEQUENCE [LARGE SCALE GENOMIC DNA]</scope>
    <source>
        <strain evidence="4">CGMCC 1.15353</strain>
    </source>
</reference>
<comment type="caution">
    <text evidence="3">The sequence shown here is derived from an EMBL/GenBank/DDBJ whole genome shotgun (WGS) entry which is preliminary data.</text>
</comment>
<evidence type="ECO:0000313" key="4">
    <source>
        <dbReference type="Proteomes" id="UP000642571"/>
    </source>
</evidence>
<keyword evidence="1" id="KW-0238">DNA-binding</keyword>
<dbReference type="CDD" id="cd00093">
    <property type="entry name" value="HTH_XRE"/>
    <property type="match status" value="1"/>
</dbReference>
<dbReference type="SUPFAM" id="SSF47413">
    <property type="entry name" value="lambda repressor-like DNA-binding domains"/>
    <property type="match status" value="1"/>
</dbReference>
<keyword evidence="4" id="KW-1185">Reference proteome</keyword>
<dbReference type="PANTHER" id="PTHR46797">
    <property type="entry name" value="HTH-TYPE TRANSCRIPTIONAL REGULATOR"/>
    <property type="match status" value="1"/>
</dbReference>
<dbReference type="InterPro" id="IPR010982">
    <property type="entry name" value="Lambda_DNA-bd_dom_sf"/>
</dbReference>
<dbReference type="PANTHER" id="PTHR46797:SF1">
    <property type="entry name" value="METHYLPHOSPHONATE SYNTHASE"/>
    <property type="match status" value="1"/>
</dbReference>
<dbReference type="EMBL" id="BMIN01000016">
    <property type="protein sequence ID" value="GGD21557.1"/>
    <property type="molecule type" value="Genomic_DNA"/>
</dbReference>
<dbReference type="SMART" id="SM00530">
    <property type="entry name" value="HTH_XRE"/>
    <property type="match status" value="1"/>
</dbReference>
<protein>
    <submittedName>
        <fullName evidence="3">Transcriptional regulator</fullName>
    </submittedName>
</protein>
<organism evidence="3 4">
    <name type="scientific">Pontibacillus salipaludis</name>
    <dbReference type="NCBI Taxonomy" id="1697394"/>
    <lineage>
        <taxon>Bacteria</taxon>
        <taxon>Bacillati</taxon>
        <taxon>Bacillota</taxon>
        <taxon>Bacilli</taxon>
        <taxon>Bacillales</taxon>
        <taxon>Bacillaceae</taxon>
        <taxon>Pontibacillus</taxon>
    </lineage>
</organism>
<accession>A0ABQ1QD65</accession>
<dbReference type="InterPro" id="IPR001387">
    <property type="entry name" value="Cro/C1-type_HTH"/>
</dbReference>
<evidence type="ECO:0000313" key="3">
    <source>
        <dbReference type="EMBL" id="GGD21557.1"/>
    </source>
</evidence>
<dbReference type="Gene3D" id="1.25.40.10">
    <property type="entry name" value="Tetratricopeptide repeat domain"/>
    <property type="match status" value="1"/>
</dbReference>
<name>A0ABQ1QD65_9BACI</name>
<dbReference type="RefSeq" id="WP_188655346.1">
    <property type="nucleotide sequence ID" value="NZ_BMIN01000016.1"/>
</dbReference>
<sequence length="399" mass="45881">MGSLGLRIKTLRKKKKLTLQGLAGEHMTKGMVSLIENDKAKPSMESLHYIAEQLNVTVNELLEEVSITEIRELLATIETYFREGNDVEVIKCVSLVQTEHLPLCYESAKVLELYGKSLYKTGATNWENYLDLADHQYMTLALYEKSATITLFQSWSKLKCGQYEESLHLLREKHALIQSHGAELETLTFLKYQTHEASLLFAIGQNKEAEEVLHSAISYSRTTKVFYQIEELYRIACLYSIMMRNNEEVSYFLEKLDLYSKFVDSTDAKAAVLLLRSHYHNEATGEYEEAIQDIEAFKDITGGSVNSYYVMEKGKALYHMGDIEGALELLDEFTIIPEWVHPFDRSMIHQVKAYQALCLKDLGKWEKGKVYAKEAYEGVKQLPETPYQAFVYETLNQFL</sequence>
<evidence type="ECO:0000256" key="1">
    <source>
        <dbReference type="ARBA" id="ARBA00023125"/>
    </source>
</evidence>
<dbReference type="PROSITE" id="PS50943">
    <property type="entry name" value="HTH_CROC1"/>
    <property type="match status" value="1"/>
</dbReference>
<evidence type="ECO:0000259" key="2">
    <source>
        <dbReference type="PROSITE" id="PS50943"/>
    </source>
</evidence>
<dbReference type="InterPro" id="IPR050807">
    <property type="entry name" value="TransReg_Diox_bact_type"/>
</dbReference>